<dbReference type="EMBL" id="BPLR01005766">
    <property type="protein sequence ID" value="GIY04902.1"/>
    <property type="molecule type" value="Genomic_DNA"/>
</dbReference>
<evidence type="ECO:0000313" key="1">
    <source>
        <dbReference type="EMBL" id="GIY04902.1"/>
    </source>
</evidence>
<dbReference type="Proteomes" id="UP001054945">
    <property type="component" value="Unassembled WGS sequence"/>
</dbReference>
<proteinExistence type="predicted"/>
<sequence>MAAEDTIRGRMLDFKAKVSDLKTGKADKFVNSSVYSIPFYVTEMHQSISPVTNNSPFNDNPEESQVNGQPWAILMQSVT</sequence>
<gene>
    <name evidence="1" type="ORF">CEXT_585381</name>
</gene>
<evidence type="ECO:0000313" key="2">
    <source>
        <dbReference type="Proteomes" id="UP001054945"/>
    </source>
</evidence>
<comment type="caution">
    <text evidence="1">The sequence shown here is derived from an EMBL/GenBank/DDBJ whole genome shotgun (WGS) entry which is preliminary data.</text>
</comment>
<organism evidence="1 2">
    <name type="scientific">Caerostris extrusa</name>
    <name type="common">Bark spider</name>
    <name type="synonym">Caerostris bankana</name>
    <dbReference type="NCBI Taxonomy" id="172846"/>
    <lineage>
        <taxon>Eukaryota</taxon>
        <taxon>Metazoa</taxon>
        <taxon>Ecdysozoa</taxon>
        <taxon>Arthropoda</taxon>
        <taxon>Chelicerata</taxon>
        <taxon>Arachnida</taxon>
        <taxon>Araneae</taxon>
        <taxon>Araneomorphae</taxon>
        <taxon>Entelegynae</taxon>
        <taxon>Araneoidea</taxon>
        <taxon>Araneidae</taxon>
        <taxon>Caerostris</taxon>
    </lineage>
</organism>
<dbReference type="AlphaFoldDB" id="A0AAV4Q970"/>
<name>A0AAV4Q970_CAEEX</name>
<accession>A0AAV4Q970</accession>
<reference evidence="1 2" key="1">
    <citation type="submission" date="2021-06" db="EMBL/GenBank/DDBJ databases">
        <title>Caerostris extrusa draft genome.</title>
        <authorList>
            <person name="Kono N."/>
            <person name="Arakawa K."/>
        </authorList>
    </citation>
    <scope>NUCLEOTIDE SEQUENCE [LARGE SCALE GENOMIC DNA]</scope>
</reference>
<keyword evidence="2" id="KW-1185">Reference proteome</keyword>
<protein>
    <submittedName>
        <fullName evidence="1">Uncharacterized protein</fullName>
    </submittedName>
</protein>